<keyword evidence="2" id="KW-0136">Cellulose degradation</keyword>
<feature type="chain" id="PRO_5022719449" description="AA9 family lytic polysaccharide monooxygenase" evidence="4">
    <location>
        <begin position="20"/>
        <end position="220"/>
    </location>
</feature>
<dbReference type="OrthoDB" id="3496539at2759"/>
<dbReference type="PANTHER" id="PTHR33353">
    <property type="entry name" value="PUTATIVE (AFU_ORTHOLOGUE AFUA_1G12560)-RELATED"/>
    <property type="match status" value="1"/>
</dbReference>
<feature type="region of interest" description="Disordered" evidence="3">
    <location>
        <begin position="34"/>
        <end position="55"/>
    </location>
</feature>
<dbReference type="Pfam" id="PF03443">
    <property type="entry name" value="AA9"/>
    <property type="match status" value="1"/>
</dbReference>
<keyword evidence="2" id="KW-0624">Polysaccharide degradation</keyword>
<evidence type="ECO:0000256" key="3">
    <source>
        <dbReference type="SAM" id="MobiDB-lite"/>
    </source>
</evidence>
<dbReference type="InterPro" id="IPR049892">
    <property type="entry name" value="AA9"/>
</dbReference>
<sequence length="220" mass="22609">MKFFSALVAATTLAQAVSAHYIFSQITAGGQTTGAAIRQPRNNSPVESASSNDLRCNASPSAASSTLNVASGSSFSFKLDNTFYHPGPGAVYLGQVPSGQTAASWDGSGANWFKIAEFGAKFNPFGFLLDGQSTVAGTIPSAVQAGQYLLRVEQIGLHVAGSPQWYISCAQINVTGGGSGSPAKVSIPGYVSASDPGLAVNIYNPVPTSYKVPGPAVWRG</sequence>
<proteinExistence type="predicted"/>
<keyword evidence="1 2" id="KW-1015">Disulfide bond</keyword>
<keyword evidence="4" id="KW-0732">Signal</keyword>
<keyword evidence="6" id="KW-0378">Hydrolase</keyword>
<evidence type="ECO:0000259" key="5">
    <source>
        <dbReference type="Pfam" id="PF03443"/>
    </source>
</evidence>
<comment type="domain">
    <text evidence="2">Has a modular structure: an endo-beta-1,4-glucanase catalytic module at the N-terminus, a linker rich in serines and threonines, and a C-terminal carbohydrate-binding module (CBM).</text>
</comment>
<dbReference type="STRING" id="1884261.A0A5C3Q7Y2"/>
<dbReference type="EMBL" id="ML178842">
    <property type="protein sequence ID" value="TFK98092.1"/>
    <property type="molecule type" value="Genomic_DNA"/>
</dbReference>
<comment type="subcellular location">
    <subcellularLocation>
        <location evidence="2">Secreted</location>
    </subcellularLocation>
</comment>
<evidence type="ECO:0000256" key="4">
    <source>
        <dbReference type="SAM" id="SignalP"/>
    </source>
</evidence>
<reference evidence="6 7" key="1">
    <citation type="journal article" date="2019" name="Nat. Ecol. Evol.">
        <title>Megaphylogeny resolves global patterns of mushroom evolution.</title>
        <authorList>
            <person name="Varga T."/>
            <person name="Krizsan K."/>
            <person name="Foldi C."/>
            <person name="Dima B."/>
            <person name="Sanchez-Garcia M."/>
            <person name="Sanchez-Ramirez S."/>
            <person name="Szollosi G.J."/>
            <person name="Szarkandi J.G."/>
            <person name="Papp V."/>
            <person name="Albert L."/>
            <person name="Andreopoulos W."/>
            <person name="Angelini C."/>
            <person name="Antonin V."/>
            <person name="Barry K.W."/>
            <person name="Bougher N.L."/>
            <person name="Buchanan P."/>
            <person name="Buyck B."/>
            <person name="Bense V."/>
            <person name="Catcheside P."/>
            <person name="Chovatia M."/>
            <person name="Cooper J."/>
            <person name="Damon W."/>
            <person name="Desjardin D."/>
            <person name="Finy P."/>
            <person name="Geml J."/>
            <person name="Haridas S."/>
            <person name="Hughes K."/>
            <person name="Justo A."/>
            <person name="Karasinski D."/>
            <person name="Kautmanova I."/>
            <person name="Kiss B."/>
            <person name="Kocsube S."/>
            <person name="Kotiranta H."/>
            <person name="LaButti K.M."/>
            <person name="Lechner B.E."/>
            <person name="Liimatainen K."/>
            <person name="Lipzen A."/>
            <person name="Lukacs Z."/>
            <person name="Mihaltcheva S."/>
            <person name="Morgado L.N."/>
            <person name="Niskanen T."/>
            <person name="Noordeloos M.E."/>
            <person name="Ohm R.A."/>
            <person name="Ortiz-Santana B."/>
            <person name="Ovrebo C."/>
            <person name="Racz N."/>
            <person name="Riley R."/>
            <person name="Savchenko A."/>
            <person name="Shiryaev A."/>
            <person name="Soop K."/>
            <person name="Spirin V."/>
            <person name="Szebenyi C."/>
            <person name="Tomsovsky M."/>
            <person name="Tulloss R.E."/>
            <person name="Uehling J."/>
            <person name="Grigoriev I.V."/>
            <person name="Vagvolgyi C."/>
            <person name="Papp T."/>
            <person name="Martin F.M."/>
            <person name="Miettinen O."/>
            <person name="Hibbett D.S."/>
            <person name="Nagy L.G."/>
        </authorList>
    </citation>
    <scope>NUCLEOTIDE SEQUENCE [LARGE SCALE GENOMIC DNA]</scope>
    <source>
        <strain evidence="6 7">CBS 309.79</strain>
    </source>
</reference>
<gene>
    <name evidence="6" type="ORF">BDV98DRAFT_219079</name>
</gene>
<comment type="function">
    <text evidence="2">Lytic polysaccharide monooxygenase (LMPO) that depolymerizes crystalline and amorphous polysaccharides via the oxidation of scissile alpha- or beta-(1-4)-glycosidic bonds, yielding C1 and/or C4 oxidation products. Catalysis by LPMOs requires the reduction of the active-site copper from Cu(II) to Cu(I) by a reducing agent and H(2)O(2) or O(2) as a cosubstrate.</text>
</comment>
<dbReference type="Proteomes" id="UP000305067">
    <property type="component" value="Unassembled WGS sequence"/>
</dbReference>
<dbReference type="GO" id="GO:0005576">
    <property type="term" value="C:extracellular region"/>
    <property type="evidence" value="ECO:0007669"/>
    <property type="project" value="UniProtKB-SubCell"/>
</dbReference>
<keyword evidence="7" id="KW-1185">Reference proteome</keyword>
<evidence type="ECO:0000256" key="1">
    <source>
        <dbReference type="ARBA" id="ARBA00023157"/>
    </source>
</evidence>
<keyword evidence="2" id="KW-0964">Secreted</keyword>
<accession>A0A5C3Q7Y2</accession>
<feature type="signal peptide" evidence="4">
    <location>
        <begin position="1"/>
        <end position="19"/>
    </location>
</feature>
<evidence type="ECO:0000313" key="6">
    <source>
        <dbReference type="EMBL" id="TFK98092.1"/>
    </source>
</evidence>
<dbReference type="GO" id="GO:0030248">
    <property type="term" value="F:cellulose binding"/>
    <property type="evidence" value="ECO:0007669"/>
    <property type="project" value="UniProtKB-UniRule"/>
</dbReference>
<protein>
    <recommendedName>
        <fullName evidence="2">AA9 family lytic polysaccharide monooxygenase</fullName>
        <ecNumber evidence="2">1.14.99.56</ecNumber>
    </recommendedName>
    <alternativeName>
        <fullName evidence="2">Endo-beta-1,4-glucanase</fullName>
    </alternativeName>
    <alternativeName>
        <fullName evidence="2">Glycosyl hydrolase 61 family protein</fullName>
    </alternativeName>
</protein>
<dbReference type="EC" id="1.14.99.56" evidence="2"/>
<dbReference type="GO" id="GO:0008810">
    <property type="term" value="F:cellulase activity"/>
    <property type="evidence" value="ECO:0007669"/>
    <property type="project" value="UniProtKB-UniRule"/>
</dbReference>
<name>A0A5C3Q7Y2_9AGAR</name>
<organism evidence="6 7">
    <name type="scientific">Pterulicium gracile</name>
    <dbReference type="NCBI Taxonomy" id="1884261"/>
    <lineage>
        <taxon>Eukaryota</taxon>
        <taxon>Fungi</taxon>
        <taxon>Dikarya</taxon>
        <taxon>Basidiomycota</taxon>
        <taxon>Agaricomycotina</taxon>
        <taxon>Agaricomycetes</taxon>
        <taxon>Agaricomycetidae</taxon>
        <taxon>Agaricales</taxon>
        <taxon>Pleurotineae</taxon>
        <taxon>Pterulaceae</taxon>
        <taxon>Pterulicium</taxon>
    </lineage>
</organism>
<dbReference type="AlphaFoldDB" id="A0A5C3Q7Y2"/>
<dbReference type="Gene3D" id="2.70.50.70">
    <property type="match status" value="1"/>
</dbReference>
<evidence type="ECO:0000313" key="7">
    <source>
        <dbReference type="Proteomes" id="UP000305067"/>
    </source>
</evidence>
<comment type="catalytic activity">
    <reaction evidence="2">
        <text>[(1-&gt;4)-beta-D-glucosyl]n+m + reduced acceptor + O2 = 4-dehydro-beta-D-glucosyl-[(1-&gt;4)-beta-D-glucosyl]n-1 + [(1-&gt;4)-beta-D-glucosyl]m + acceptor + H2O.</text>
        <dbReference type="EC" id="1.14.99.56"/>
    </reaction>
</comment>
<dbReference type="GO" id="GO:0030245">
    <property type="term" value="P:cellulose catabolic process"/>
    <property type="evidence" value="ECO:0007669"/>
    <property type="project" value="UniProtKB-UniRule"/>
</dbReference>
<dbReference type="CDD" id="cd21175">
    <property type="entry name" value="LPMO_AA9"/>
    <property type="match status" value="1"/>
</dbReference>
<evidence type="ECO:0000256" key="2">
    <source>
        <dbReference type="RuleBase" id="RU368122"/>
    </source>
</evidence>
<dbReference type="PANTHER" id="PTHR33353:SF11">
    <property type="entry name" value="GLYCOSYLHYDROLASE FAMILY 61-7 PROTEIN"/>
    <property type="match status" value="1"/>
</dbReference>
<keyword evidence="2" id="KW-0119">Carbohydrate metabolism</keyword>
<feature type="domain" description="Auxiliary Activity family 9 catalytic" evidence="5">
    <location>
        <begin position="20"/>
        <end position="210"/>
    </location>
</feature>
<dbReference type="InterPro" id="IPR005103">
    <property type="entry name" value="AA9_LPMO"/>
</dbReference>